<feature type="compositionally biased region" description="Polar residues" evidence="1">
    <location>
        <begin position="244"/>
        <end position="253"/>
    </location>
</feature>
<dbReference type="OrthoDB" id="3258262at2759"/>
<dbReference type="Proteomes" id="UP000823399">
    <property type="component" value="Unassembled WGS sequence"/>
</dbReference>
<proteinExistence type="predicted"/>
<evidence type="ECO:0000313" key="2">
    <source>
        <dbReference type="EMBL" id="KAG2111966.1"/>
    </source>
</evidence>
<protein>
    <submittedName>
        <fullName evidence="2">Uncharacterized protein</fullName>
    </submittedName>
</protein>
<comment type="caution">
    <text evidence="2">The sequence shown here is derived from an EMBL/GenBank/DDBJ whole genome shotgun (WGS) entry which is preliminary data.</text>
</comment>
<evidence type="ECO:0000313" key="3">
    <source>
        <dbReference type="Proteomes" id="UP000823399"/>
    </source>
</evidence>
<keyword evidence="3" id="KW-1185">Reference proteome</keyword>
<accession>A0A9P7FBR4</accession>
<gene>
    <name evidence="2" type="ORF">F5147DRAFT_835564</name>
</gene>
<reference evidence="2" key="1">
    <citation type="journal article" date="2020" name="New Phytol.">
        <title>Comparative genomics reveals dynamic genome evolution in host specialist ectomycorrhizal fungi.</title>
        <authorList>
            <person name="Lofgren L.A."/>
            <person name="Nguyen N.H."/>
            <person name="Vilgalys R."/>
            <person name="Ruytinx J."/>
            <person name="Liao H.L."/>
            <person name="Branco S."/>
            <person name="Kuo A."/>
            <person name="LaButti K."/>
            <person name="Lipzen A."/>
            <person name="Andreopoulos W."/>
            <person name="Pangilinan J."/>
            <person name="Riley R."/>
            <person name="Hundley H."/>
            <person name="Na H."/>
            <person name="Barry K."/>
            <person name="Grigoriev I.V."/>
            <person name="Stajich J.E."/>
            <person name="Kennedy P.G."/>
        </authorList>
    </citation>
    <scope>NUCLEOTIDE SEQUENCE</scope>
    <source>
        <strain evidence="2">FC423</strain>
    </source>
</reference>
<dbReference type="RefSeq" id="XP_041295023.1">
    <property type="nucleotide sequence ID" value="XM_041443971.1"/>
</dbReference>
<dbReference type="AlphaFoldDB" id="A0A9P7FBR4"/>
<organism evidence="2 3">
    <name type="scientific">Suillus discolor</name>
    <dbReference type="NCBI Taxonomy" id="1912936"/>
    <lineage>
        <taxon>Eukaryota</taxon>
        <taxon>Fungi</taxon>
        <taxon>Dikarya</taxon>
        <taxon>Basidiomycota</taxon>
        <taxon>Agaricomycotina</taxon>
        <taxon>Agaricomycetes</taxon>
        <taxon>Agaricomycetidae</taxon>
        <taxon>Boletales</taxon>
        <taxon>Suillineae</taxon>
        <taxon>Suillaceae</taxon>
        <taxon>Suillus</taxon>
    </lineage>
</organism>
<evidence type="ECO:0000256" key="1">
    <source>
        <dbReference type="SAM" id="MobiDB-lite"/>
    </source>
</evidence>
<name>A0A9P7FBR4_9AGAM</name>
<dbReference type="EMBL" id="JABBWM010000016">
    <property type="protein sequence ID" value="KAG2111966.1"/>
    <property type="molecule type" value="Genomic_DNA"/>
</dbReference>
<dbReference type="GeneID" id="64706230"/>
<sequence length="440" mass="48038">MSNSESTTATGVDRFDDSKAEIRRYAIFIPDQIVEGSSMSLDEEDADDDASLLTDFVSAWESTTGPVACAADPKPSDSVLSKAQELDEKHQKQSDGVTEAQRIVQEYLQRNKTIEDQGTTNVCPLNTAKELPVIPNNRDSTCTHTVTDDGQFTIDLEKRHEPEIRLLHHDLEGVAQAQLQGLEIVQTGHYTPGAMIRCERPGCTNVLRDLEALKCHLHIHNIGDMTDAISILYGHCQRAKELGHSSTESSPLIKSSKKVRGRSKSIMDLDAPSGGSCDPTRKVHAKDPYSSSRSRKAGAIDAPHTRTKLPDALTPQTRGRRSNKSTIRGGLDEAGYHDTIAMVLSRPPSPVQGAREALGSDMNLPVNKSGVLSPSVSPILGEKKLPRATSPKRFSPGRALSPIRGMSYFCILFVQAANDLMSRRWSSTMLSFGCLNEHNG</sequence>
<feature type="region of interest" description="Disordered" evidence="1">
    <location>
        <begin position="243"/>
        <end position="331"/>
    </location>
</feature>